<dbReference type="EMBL" id="MCFH01000007">
    <property type="protein sequence ID" value="ORX56639.1"/>
    <property type="molecule type" value="Genomic_DNA"/>
</dbReference>
<organism evidence="1 2">
    <name type="scientific">Piromyces finnis</name>
    <dbReference type="NCBI Taxonomy" id="1754191"/>
    <lineage>
        <taxon>Eukaryota</taxon>
        <taxon>Fungi</taxon>
        <taxon>Fungi incertae sedis</taxon>
        <taxon>Chytridiomycota</taxon>
        <taxon>Chytridiomycota incertae sedis</taxon>
        <taxon>Neocallimastigomycetes</taxon>
        <taxon>Neocallimastigales</taxon>
        <taxon>Neocallimastigaceae</taxon>
        <taxon>Piromyces</taxon>
    </lineage>
</organism>
<protein>
    <submittedName>
        <fullName evidence="1">Uncharacterized protein</fullName>
    </submittedName>
</protein>
<comment type="caution">
    <text evidence="1">The sequence shown here is derived from an EMBL/GenBank/DDBJ whole genome shotgun (WGS) entry which is preliminary data.</text>
</comment>
<keyword evidence="2" id="KW-1185">Reference proteome</keyword>
<evidence type="ECO:0000313" key="1">
    <source>
        <dbReference type="EMBL" id="ORX56639.1"/>
    </source>
</evidence>
<proteinExistence type="predicted"/>
<evidence type="ECO:0000313" key="2">
    <source>
        <dbReference type="Proteomes" id="UP000193719"/>
    </source>
</evidence>
<dbReference type="Proteomes" id="UP000193719">
    <property type="component" value="Unassembled WGS sequence"/>
</dbReference>
<sequence>MIYIGIGVNYIKPACKIGHGEITKSSVQFIHGDSFNKKICIKPNSVIQYAQLDIPNNKYCFINLEVVDCERILAKADRFYDCYLRTYRTPNYKIVNTCASCNKYGYLTRYGWVESKNLC</sequence>
<name>A0A1Y1VHX5_9FUNG</name>
<reference evidence="1 2" key="1">
    <citation type="submission" date="2016-08" db="EMBL/GenBank/DDBJ databases">
        <title>Genomes of anaerobic fungi encode conserved fungal cellulosomes for biomass hydrolysis.</title>
        <authorList>
            <consortium name="DOE Joint Genome Institute"/>
            <person name="Haitjema C.H."/>
            <person name="Gilmore S.P."/>
            <person name="Henske J.K."/>
            <person name="Solomon K.V."/>
            <person name="De Groot R."/>
            <person name="Kuo A."/>
            <person name="Mondo S.J."/>
            <person name="Salamov A.A."/>
            <person name="Labutti K."/>
            <person name="Zhao Z."/>
            <person name="Chiniquy J."/>
            <person name="Barry K."/>
            <person name="Brewer H.M."/>
            <person name="Purvine S.O."/>
            <person name="Wright A.T."/>
            <person name="Boxma B."/>
            <person name="Van Alen T."/>
            <person name="Hackstein J.H."/>
            <person name="Baker S.E."/>
            <person name="Grigoriev I.V."/>
            <person name="O'Malley M.A."/>
        </authorList>
    </citation>
    <scope>NUCLEOTIDE SEQUENCE [LARGE SCALE GENOMIC DNA]</scope>
    <source>
        <strain evidence="2">finn</strain>
    </source>
</reference>
<gene>
    <name evidence="1" type="ORF">BCR36DRAFT_164976</name>
</gene>
<accession>A0A1Y1VHX5</accession>
<reference evidence="1 2" key="2">
    <citation type="submission" date="2016-08" db="EMBL/GenBank/DDBJ databases">
        <title>Pervasive Adenine N6-methylation of Active Genes in Fungi.</title>
        <authorList>
            <consortium name="DOE Joint Genome Institute"/>
            <person name="Mondo S.J."/>
            <person name="Dannebaum R.O."/>
            <person name="Kuo R.C."/>
            <person name="Labutti K."/>
            <person name="Haridas S."/>
            <person name="Kuo A."/>
            <person name="Salamov A."/>
            <person name="Ahrendt S.R."/>
            <person name="Lipzen A."/>
            <person name="Sullivan W."/>
            <person name="Andreopoulos W.B."/>
            <person name="Clum A."/>
            <person name="Lindquist E."/>
            <person name="Daum C."/>
            <person name="Ramamoorthy G.K."/>
            <person name="Gryganskyi A."/>
            <person name="Culley D."/>
            <person name="Magnuson J.K."/>
            <person name="James T.Y."/>
            <person name="O'Malley M.A."/>
            <person name="Stajich J.E."/>
            <person name="Spatafora J.W."/>
            <person name="Visel A."/>
            <person name="Grigoriev I.V."/>
        </authorList>
    </citation>
    <scope>NUCLEOTIDE SEQUENCE [LARGE SCALE GENOMIC DNA]</scope>
    <source>
        <strain evidence="2">finn</strain>
    </source>
</reference>
<dbReference type="AlphaFoldDB" id="A0A1Y1VHX5"/>